<dbReference type="InterPro" id="IPR000835">
    <property type="entry name" value="HTH_MarR-typ"/>
</dbReference>
<reference evidence="2 3" key="1">
    <citation type="submission" date="2020-08" db="EMBL/GenBank/DDBJ databases">
        <title>Genomic Encyclopedia of Type Strains, Phase III (KMG-III): the genomes of soil and plant-associated and newly described type strains.</title>
        <authorList>
            <person name="Whitman W."/>
        </authorList>
    </citation>
    <scope>NUCLEOTIDE SEQUENCE [LARGE SCALE GENOMIC DNA]</scope>
    <source>
        <strain evidence="2 3">CECT 8356</strain>
    </source>
</reference>
<organism evidence="2 3">
    <name type="scientific">Microbacterium proteolyticum</name>
    <dbReference type="NCBI Taxonomy" id="1572644"/>
    <lineage>
        <taxon>Bacteria</taxon>
        <taxon>Bacillati</taxon>
        <taxon>Actinomycetota</taxon>
        <taxon>Actinomycetes</taxon>
        <taxon>Micrococcales</taxon>
        <taxon>Microbacteriaceae</taxon>
        <taxon>Microbacterium</taxon>
    </lineage>
</organism>
<dbReference type="PROSITE" id="PS50995">
    <property type="entry name" value="HTH_MARR_2"/>
    <property type="match status" value="1"/>
</dbReference>
<dbReference type="PANTHER" id="PTHR39515">
    <property type="entry name" value="CONSERVED PROTEIN"/>
    <property type="match status" value="1"/>
</dbReference>
<dbReference type="GO" id="GO:0003677">
    <property type="term" value="F:DNA binding"/>
    <property type="evidence" value="ECO:0007669"/>
    <property type="project" value="UniProtKB-KW"/>
</dbReference>
<protein>
    <submittedName>
        <fullName evidence="2">DNA-binding MarR family transcriptional regulator</fullName>
    </submittedName>
</protein>
<proteinExistence type="predicted"/>
<accession>A0A7W5CJ23</accession>
<dbReference type="RefSeq" id="WP_183419969.1">
    <property type="nucleotide sequence ID" value="NZ_JACHXY010000002.1"/>
</dbReference>
<comment type="caution">
    <text evidence="2">The sequence shown here is derived from an EMBL/GenBank/DDBJ whole genome shotgun (WGS) entry which is preliminary data.</text>
</comment>
<evidence type="ECO:0000259" key="1">
    <source>
        <dbReference type="PROSITE" id="PS50995"/>
    </source>
</evidence>
<dbReference type="InterPro" id="IPR036390">
    <property type="entry name" value="WH_DNA-bd_sf"/>
</dbReference>
<name>A0A7W5CJ23_9MICO</name>
<dbReference type="SUPFAM" id="SSF46785">
    <property type="entry name" value="Winged helix' DNA-binding domain"/>
    <property type="match status" value="1"/>
</dbReference>
<dbReference type="Gene3D" id="1.10.10.10">
    <property type="entry name" value="Winged helix-like DNA-binding domain superfamily/Winged helix DNA-binding domain"/>
    <property type="match status" value="1"/>
</dbReference>
<dbReference type="InterPro" id="IPR052526">
    <property type="entry name" value="HTH-type_Bedaq_tolerance"/>
</dbReference>
<dbReference type="GO" id="GO:0003700">
    <property type="term" value="F:DNA-binding transcription factor activity"/>
    <property type="evidence" value="ECO:0007669"/>
    <property type="project" value="InterPro"/>
</dbReference>
<dbReference type="EMBL" id="JACHXY010000002">
    <property type="protein sequence ID" value="MBB3158556.1"/>
    <property type="molecule type" value="Genomic_DNA"/>
</dbReference>
<dbReference type="Pfam" id="PF01047">
    <property type="entry name" value="MarR"/>
    <property type="match status" value="1"/>
</dbReference>
<dbReference type="AlphaFoldDB" id="A0A7W5CJ23"/>
<gene>
    <name evidence="2" type="ORF">FHS07_002252</name>
</gene>
<evidence type="ECO:0000313" key="3">
    <source>
        <dbReference type="Proteomes" id="UP000543579"/>
    </source>
</evidence>
<feature type="domain" description="HTH marR-type" evidence="1">
    <location>
        <begin position="4"/>
        <end position="134"/>
    </location>
</feature>
<dbReference type="Proteomes" id="UP000543579">
    <property type="component" value="Unassembled WGS sequence"/>
</dbReference>
<evidence type="ECO:0000313" key="2">
    <source>
        <dbReference type="EMBL" id="MBB3158556.1"/>
    </source>
</evidence>
<sequence>MTRDDDLQRLLLAVHALTRIAAIDTQNDAPAAQWRTLTLLRDHGPQRLGDLATLSRVTQPGMTRLVRQMDAAGLVERAAHPSDSRVSVIRATAEGLAALAGWFEQFRAALAPHVADLSEAEWDAVGVAASALSLRVGLVPVAPFTHEQKEVVR</sequence>
<keyword evidence="2" id="KW-0238">DNA-binding</keyword>
<dbReference type="PANTHER" id="PTHR39515:SF2">
    <property type="entry name" value="HTH-TYPE TRANSCRIPTIONAL REGULATOR RV0880"/>
    <property type="match status" value="1"/>
</dbReference>
<dbReference type="SMART" id="SM00347">
    <property type="entry name" value="HTH_MARR"/>
    <property type="match status" value="1"/>
</dbReference>
<dbReference type="InterPro" id="IPR036388">
    <property type="entry name" value="WH-like_DNA-bd_sf"/>
</dbReference>